<gene>
    <name evidence="1" type="ORF">DHM44_02305</name>
</gene>
<comment type="caution">
    <text evidence="1">The sequence shown here is derived from an EMBL/GenBank/DDBJ whole genome shotgun (WGS) entry which is preliminary data.</text>
</comment>
<organism evidence="1 2">
    <name type="scientific">Flexistipes sinusarabici</name>
    <dbReference type="NCBI Taxonomy" id="2352"/>
    <lineage>
        <taxon>Bacteria</taxon>
        <taxon>Pseudomonadati</taxon>
        <taxon>Deferribacterota</taxon>
        <taxon>Deferribacteres</taxon>
        <taxon>Deferribacterales</taxon>
        <taxon>Flexistipitaceae</taxon>
        <taxon>Flexistipes</taxon>
    </lineage>
</organism>
<proteinExistence type="predicted"/>
<sequence>MKKVLGVLLVIIMAGVLSTVSAEQKIARLDGEIITKATLEKYVDNFLGKEYEKMLNSESELKKLADFYINRQIILEKAKKTIKPENELLKGRMHGKKENMRVKNTMYITAFLKQEINDKLNLTKKEMQRYMKQNNIDSKREAEIKLSNEKRKKMFGELIADLRAEHTIEYF</sequence>
<dbReference type="Proteomes" id="UP000262325">
    <property type="component" value="Unassembled WGS sequence"/>
</dbReference>
<name>A0A3D5Q9T5_FLESI</name>
<evidence type="ECO:0000313" key="2">
    <source>
        <dbReference type="Proteomes" id="UP000262325"/>
    </source>
</evidence>
<reference evidence="1 2" key="1">
    <citation type="journal article" date="2018" name="Nat. Biotechnol.">
        <title>A standardized bacterial taxonomy based on genome phylogeny substantially revises the tree of life.</title>
        <authorList>
            <person name="Parks D.H."/>
            <person name="Chuvochina M."/>
            <person name="Waite D.W."/>
            <person name="Rinke C."/>
            <person name="Skarshewski A."/>
            <person name="Chaumeil P.A."/>
            <person name="Hugenholtz P."/>
        </authorList>
    </citation>
    <scope>NUCLEOTIDE SEQUENCE [LARGE SCALE GENOMIC DNA]</scope>
    <source>
        <strain evidence="1">UBA8672</strain>
    </source>
</reference>
<dbReference type="EMBL" id="DPPF01000049">
    <property type="protein sequence ID" value="HCW92493.1"/>
    <property type="molecule type" value="Genomic_DNA"/>
</dbReference>
<evidence type="ECO:0000313" key="1">
    <source>
        <dbReference type="EMBL" id="HCW92493.1"/>
    </source>
</evidence>
<protein>
    <recommendedName>
        <fullName evidence="3">SurA domain protein</fullName>
    </recommendedName>
</protein>
<evidence type="ECO:0008006" key="3">
    <source>
        <dbReference type="Google" id="ProtNLM"/>
    </source>
</evidence>
<dbReference type="AlphaFoldDB" id="A0A3D5Q9T5"/>
<accession>A0A3D5Q9T5</accession>